<evidence type="ECO:0000256" key="11">
    <source>
        <dbReference type="ARBA" id="ARBA00023180"/>
    </source>
</evidence>
<dbReference type="CDD" id="cd18577">
    <property type="entry name" value="ABC_6TM_Pgp_ABCB1_D1_like"/>
    <property type="match status" value="1"/>
</dbReference>
<dbReference type="PROSITE" id="PS50893">
    <property type="entry name" value="ABC_TRANSPORTER_2"/>
    <property type="match status" value="2"/>
</dbReference>
<evidence type="ECO:0000259" key="14">
    <source>
        <dbReference type="PROSITE" id="PS50929"/>
    </source>
</evidence>
<name>A0A815UJA4_ADIRI</name>
<dbReference type="SUPFAM" id="SSF52540">
    <property type="entry name" value="P-loop containing nucleoside triphosphate hydrolases"/>
    <property type="match status" value="2"/>
</dbReference>
<keyword evidence="3" id="KW-0813">Transport</keyword>
<evidence type="ECO:0000313" key="15">
    <source>
        <dbReference type="EMBL" id="CAF1521542.1"/>
    </source>
</evidence>
<dbReference type="EMBL" id="CAJNOJ010000776">
    <property type="protein sequence ID" value="CAF1521542.1"/>
    <property type="molecule type" value="Genomic_DNA"/>
</dbReference>
<dbReference type="Pfam" id="PF00664">
    <property type="entry name" value="ABC_membrane"/>
    <property type="match status" value="2"/>
</dbReference>
<dbReference type="Gene3D" id="1.20.1560.10">
    <property type="entry name" value="ABC transporter type 1, transmembrane domain"/>
    <property type="match status" value="2"/>
</dbReference>
<organism evidence="15 16">
    <name type="scientific">Adineta ricciae</name>
    <name type="common">Rotifer</name>
    <dbReference type="NCBI Taxonomy" id="249248"/>
    <lineage>
        <taxon>Eukaryota</taxon>
        <taxon>Metazoa</taxon>
        <taxon>Spiralia</taxon>
        <taxon>Gnathifera</taxon>
        <taxon>Rotifera</taxon>
        <taxon>Eurotatoria</taxon>
        <taxon>Bdelloidea</taxon>
        <taxon>Adinetida</taxon>
        <taxon>Adinetidae</taxon>
        <taxon>Adineta</taxon>
    </lineage>
</organism>
<dbReference type="InterPro" id="IPR003439">
    <property type="entry name" value="ABC_transporter-like_ATP-bd"/>
</dbReference>
<feature type="domain" description="ABC transmembrane type-1" evidence="14">
    <location>
        <begin position="719"/>
        <end position="977"/>
    </location>
</feature>
<dbReference type="AlphaFoldDB" id="A0A815UJA4"/>
<dbReference type="InterPro" id="IPR011527">
    <property type="entry name" value="ABC1_TM_dom"/>
</dbReference>
<keyword evidence="10 12" id="KW-0472">Membrane</keyword>
<accession>A0A815UJA4</accession>
<dbReference type="Gene3D" id="3.40.50.300">
    <property type="entry name" value="P-loop containing nucleotide triphosphate hydrolases"/>
    <property type="match status" value="2"/>
</dbReference>
<dbReference type="InterPro" id="IPR039421">
    <property type="entry name" value="Type_1_exporter"/>
</dbReference>
<dbReference type="PANTHER" id="PTHR43394:SF27">
    <property type="entry name" value="ATP-DEPENDENT TRANSLOCASE ABCB1-LIKE"/>
    <property type="match status" value="1"/>
</dbReference>
<dbReference type="OrthoDB" id="10014157at2759"/>
<evidence type="ECO:0000256" key="4">
    <source>
        <dbReference type="ARBA" id="ARBA00022692"/>
    </source>
</evidence>
<dbReference type="GO" id="GO:0015421">
    <property type="term" value="F:ABC-type oligopeptide transporter activity"/>
    <property type="evidence" value="ECO:0007669"/>
    <property type="project" value="TreeGrafter"/>
</dbReference>
<feature type="domain" description="ABC transporter" evidence="13">
    <location>
        <begin position="463"/>
        <end position="699"/>
    </location>
</feature>
<keyword evidence="6" id="KW-0547">Nucleotide-binding</keyword>
<keyword evidence="5" id="KW-0677">Repeat</keyword>
<dbReference type="Pfam" id="PF00005">
    <property type="entry name" value="ABC_tran"/>
    <property type="match status" value="2"/>
</dbReference>
<dbReference type="GO" id="GO:0016887">
    <property type="term" value="F:ATP hydrolysis activity"/>
    <property type="evidence" value="ECO:0007669"/>
    <property type="project" value="InterPro"/>
</dbReference>
<comment type="caution">
    <text evidence="15">The sequence shown here is derived from an EMBL/GenBank/DDBJ whole genome shotgun (WGS) entry which is preliminary data.</text>
</comment>
<dbReference type="PANTHER" id="PTHR43394">
    <property type="entry name" value="ATP-DEPENDENT PERMEASE MDL1, MITOCHONDRIAL"/>
    <property type="match status" value="1"/>
</dbReference>
<evidence type="ECO:0000256" key="5">
    <source>
        <dbReference type="ARBA" id="ARBA00022737"/>
    </source>
</evidence>
<proteinExistence type="inferred from homology"/>
<keyword evidence="8" id="KW-1278">Translocase</keyword>
<evidence type="ECO:0000256" key="12">
    <source>
        <dbReference type="SAM" id="Phobius"/>
    </source>
</evidence>
<evidence type="ECO:0000256" key="8">
    <source>
        <dbReference type="ARBA" id="ARBA00022967"/>
    </source>
</evidence>
<dbReference type="Proteomes" id="UP000663852">
    <property type="component" value="Unassembled WGS sequence"/>
</dbReference>
<dbReference type="InterPro" id="IPR003593">
    <property type="entry name" value="AAA+_ATPase"/>
</dbReference>
<feature type="transmembrane region" description="Helical" evidence="12">
    <location>
        <begin position="947"/>
        <end position="965"/>
    </location>
</feature>
<dbReference type="CDD" id="cd03249">
    <property type="entry name" value="ABC_MTABC3_MDL1_MDL2"/>
    <property type="match status" value="2"/>
</dbReference>
<feature type="transmembrane region" description="Helical" evidence="12">
    <location>
        <begin position="810"/>
        <end position="830"/>
    </location>
</feature>
<feature type="transmembrane region" description="Helical" evidence="12">
    <location>
        <begin position="920"/>
        <end position="941"/>
    </location>
</feature>
<feature type="transmembrane region" description="Helical" evidence="12">
    <location>
        <begin position="275"/>
        <end position="296"/>
    </location>
</feature>
<comment type="similarity">
    <text evidence="2">Belongs to the ABC transporter superfamily. ABCB family. Multidrug resistance exporter (TC 3.A.1.201) subfamily.</text>
</comment>
<sequence>MSEKQPLLNTSDELFVDNTDNEVNNQLATNSFLDWRRCFSGQKNADDYKKLNHDTEYDEKKDLPVGVFHLFRFADRLDLPFILLAACLLVLHTICLLTNLVLFGQITSIFATESFSVSCQQRQHQNNSICSLGIELSLANDARLHKLCHNSDIISSSTLTPFVSSFRENIMKKVQWLFIIGGIMFLCCSVEYFNWTILVKRQTSRMNILLFRSLIQRNMAFFDMNPIGQFNSKLFNNIETIERGIGFEFLTLLGIILGMISGIILSFIINWQLTLIMLCLTPVIISPSFLFSKLTANESINELKSYSKAGQIVLEVFSSLRSVLSLNGGKFERKRYEKELDSTRQSSIRKGTVYGIFVGWSSLISYITYTVGFIFGSLLMSYGNDHILNMSDMLVVIFIFAQCTRYFNTIGPFFQAFSEAQGAAAPVFRLIDEALDASINETDLLEEHISDKDQSICDINGNIKFENINFIYPSRKDVKVLNNLNFIARANQTTALVGSSGCGKSTSISLLLRYYEPSSGRVMINGRSVTDYNMKQLRQNIGVVSQEPVLFGMSIYENIRLGKLNATGAEIEEAAQQANAHNFIMKLPNKYETLVGECGIQLSGGEKQRIALARALVKQPSILLLDEATSALDNVSEKIVQVALDRACKDRTTIIIAHRLSTIQNADYIYVLDKGSIIEEGTHKTLMTKEGGKYQTMVKSQQMKRMIDDDDKDDIAFKDCGGSDARPKVLISSLFFLLLGLLILILRFFQYTAFAIAGSKLTQRIRSKAFARLLRQEVAYFDRPENSSGAISARLSSNASAVQEMAGTRLGFICEGVALSGFGLSFGFFFNWKLTMTILFPLIFQSMAVYLDIRFSRHLKQQSGLILQRASTLAVEVMQNIRTIKQLSVENEILRQYSQFIDQILIAFWRPNISASLPYGTYWSLESFILALLYWCSLILIEKNELALHNTIIVSAFAMFAFQSLRVVGMLSRRIGASITAAEIFFDLFDRIPTIDNASTKGQQLVNFRGEIEFDQVKFVYPTRPTTIVLNKLKMTVKPGQRVALVGTSGCGKSTIIQLLERFYDVTHGRLVSTFLSYGQNHLLDGINIRQLNIQWIRSRLGLVSQEPILFDLTIAENITYGLENIPMEDIIDAATKANIHQFIQQLPQGYETRVGIKGSFLSGGEKQRVAIARILLRRPKVLLLDEATSAMDSYNEQIVQQALEQAQTEDSSRASLIIAHRLSTIRSCDLIYVLDQGHIVESGTHTELIQQRGVYYRMLATQNNL</sequence>
<feature type="domain" description="ABC transporter" evidence="13">
    <location>
        <begin position="1012"/>
        <end position="1262"/>
    </location>
</feature>
<evidence type="ECO:0000256" key="3">
    <source>
        <dbReference type="ARBA" id="ARBA00022448"/>
    </source>
</evidence>
<keyword evidence="11" id="KW-0325">Glycoprotein</keyword>
<feature type="transmembrane region" description="Helical" evidence="12">
    <location>
        <begin position="734"/>
        <end position="758"/>
    </location>
</feature>
<dbReference type="InterPro" id="IPR027417">
    <property type="entry name" value="P-loop_NTPase"/>
</dbReference>
<feature type="transmembrane region" description="Helical" evidence="12">
    <location>
        <begin position="81"/>
        <end position="106"/>
    </location>
</feature>
<reference evidence="15" key="1">
    <citation type="submission" date="2021-02" db="EMBL/GenBank/DDBJ databases">
        <authorList>
            <person name="Nowell W R."/>
        </authorList>
    </citation>
    <scope>NUCLEOTIDE SEQUENCE</scope>
</reference>
<evidence type="ECO:0000256" key="6">
    <source>
        <dbReference type="ARBA" id="ARBA00022741"/>
    </source>
</evidence>
<evidence type="ECO:0000259" key="13">
    <source>
        <dbReference type="PROSITE" id="PS50893"/>
    </source>
</evidence>
<keyword evidence="7" id="KW-0067">ATP-binding</keyword>
<dbReference type="PROSITE" id="PS00211">
    <property type="entry name" value="ABC_TRANSPORTER_1"/>
    <property type="match status" value="2"/>
</dbReference>
<gene>
    <name evidence="15" type="ORF">EDS130_LOCUS43906</name>
</gene>
<dbReference type="InterPro" id="IPR017871">
    <property type="entry name" value="ABC_transporter-like_CS"/>
</dbReference>
<feature type="transmembrane region" description="Helical" evidence="12">
    <location>
        <begin position="249"/>
        <end position="269"/>
    </location>
</feature>
<dbReference type="PROSITE" id="PS50929">
    <property type="entry name" value="ABC_TM1F"/>
    <property type="match status" value="2"/>
</dbReference>
<feature type="domain" description="ABC transmembrane type-1" evidence="14">
    <location>
        <begin position="176"/>
        <end position="419"/>
    </location>
</feature>
<evidence type="ECO:0000256" key="9">
    <source>
        <dbReference type="ARBA" id="ARBA00022989"/>
    </source>
</evidence>
<dbReference type="GO" id="GO:0005743">
    <property type="term" value="C:mitochondrial inner membrane"/>
    <property type="evidence" value="ECO:0007669"/>
    <property type="project" value="TreeGrafter"/>
</dbReference>
<evidence type="ECO:0000256" key="7">
    <source>
        <dbReference type="ARBA" id="ARBA00022840"/>
    </source>
</evidence>
<dbReference type="SUPFAM" id="SSF90123">
    <property type="entry name" value="ABC transporter transmembrane region"/>
    <property type="match status" value="2"/>
</dbReference>
<comment type="subcellular location">
    <subcellularLocation>
        <location evidence="1">Membrane</location>
        <topology evidence="1">Multi-pass membrane protein</topology>
    </subcellularLocation>
</comment>
<dbReference type="GO" id="GO:0090374">
    <property type="term" value="P:oligopeptide export from mitochondrion"/>
    <property type="evidence" value="ECO:0007669"/>
    <property type="project" value="TreeGrafter"/>
</dbReference>
<dbReference type="FunFam" id="3.40.50.300:FF:000205">
    <property type="entry name" value="ABC transporter B family member 4"/>
    <property type="match status" value="1"/>
</dbReference>
<dbReference type="FunFam" id="3.40.50.300:FF:000479">
    <property type="entry name" value="Multidrug resistance protein 1A"/>
    <property type="match status" value="1"/>
</dbReference>
<dbReference type="InterPro" id="IPR036640">
    <property type="entry name" value="ABC1_TM_sf"/>
</dbReference>
<evidence type="ECO:0000256" key="10">
    <source>
        <dbReference type="ARBA" id="ARBA00023136"/>
    </source>
</evidence>
<dbReference type="GO" id="GO:0005524">
    <property type="term" value="F:ATP binding"/>
    <property type="evidence" value="ECO:0007669"/>
    <property type="project" value="UniProtKB-KW"/>
</dbReference>
<feature type="transmembrane region" description="Helical" evidence="12">
    <location>
        <begin position="176"/>
        <end position="198"/>
    </location>
</feature>
<keyword evidence="9 12" id="KW-1133">Transmembrane helix</keyword>
<evidence type="ECO:0000256" key="1">
    <source>
        <dbReference type="ARBA" id="ARBA00004141"/>
    </source>
</evidence>
<feature type="transmembrane region" description="Helical" evidence="12">
    <location>
        <begin position="353"/>
        <end position="380"/>
    </location>
</feature>
<evidence type="ECO:0000256" key="2">
    <source>
        <dbReference type="ARBA" id="ARBA00007577"/>
    </source>
</evidence>
<evidence type="ECO:0000313" key="16">
    <source>
        <dbReference type="Proteomes" id="UP000663852"/>
    </source>
</evidence>
<protein>
    <submittedName>
        <fullName evidence="15">Uncharacterized protein</fullName>
    </submittedName>
</protein>
<dbReference type="SMART" id="SM00382">
    <property type="entry name" value="AAA"/>
    <property type="match status" value="2"/>
</dbReference>
<keyword evidence="4 12" id="KW-0812">Transmembrane</keyword>